<name>A0AAN9DFF1_9TELE</name>
<organism evidence="2 3">
    <name type="scientific">Phoxinus phoxinus</name>
    <name type="common">Eurasian minnow</name>
    <dbReference type="NCBI Taxonomy" id="58324"/>
    <lineage>
        <taxon>Eukaryota</taxon>
        <taxon>Metazoa</taxon>
        <taxon>Chordata</taxon>
        <taxon>Craniata</taxon>
        <taxon>Vertebrata</taxon>
        <taxon>Euteleostomi</taxon>
        <taxon>Actinopterygii</taxon>
        <taxon>Neopterygii</taxon>
        <taxon>Teleostei</taxon>
        <taxon>Ostariophysi</taxon>
        <taxon>Cypriniformes</taxon>
        <taxon>Leuciscidae</taxon>
        <taxon>Phoxininae</taxon>
        <taxon>Phoxinus</taxon>
    </lineage>
</organism>
<feature type="region of interest" description="Disordered" evidence="1">
    <location>
        <begin position="228"/>
        <end position="260"/>
    </location>
</feature>
<protein>
    <submittedName>
        <fullName evidence="2">Uncharacterized protein</fullName>
    </submittedName>
</protein>
<accession>A0AAN9DFF1</accession>
<dbReference type="SUPFAM" id="SSF53098">
    <property type="entry name" value="Ribonuclease H-like"/>
    <property type="match status" value="1"/>
</dbReference>
<gene>
    <name evidence="2" type="ORF">R3I93_004426</name>
</gene>
<evidence type="ECO:0000256" key="1">
    <source>
        <dbReference type="SAM" id="MobiDB-lite"/>
    </source>
</evidence>
<dbReference type="InterPro" id="IPR052035">
    <property type="entry name" value="ZnF_BED_domain_contain"/>
</dbReference>
<reference evidence="2 3" key="1">
    <citation type="submission" date="2024-02" db="EMBL/GenBank/DDBJ databases">
        <title>Chromosome-level genome assembly of the Eurasian Minnow (Phoxinus phoxinus).</title>
        <authorList>
            <person name="Oriowo T.O."/>
            <person name="Martin S."/>
            <person name="Stange M."/>
            <person name="Chrysostomakis Y."/>
            <person name="Brown T."/>
            <person name="Winkler S."/>
            <person name="Kukowka S."/>
            <person name="Myers E.W."/>
            <person name="Bohne A."/>
        </authorList>
    </citation>
    <scope>NUCLEOTIDE SEQUENCE [LARGE SCALE GENOMIC DNA]</scope>
    <source>
        <strain evidence="2">ZFMK-TIS-60720</strain>
        <tissue evidence="2">Whole Organism</tissue>
    </source>
</reference>
<dbReference type="AlphaFoldDB" id="A0AAN9DFF1"/>
<dbReference type="PANTHER" id="PTHR46481:SF4">
    <property type="entry name" value="ZINC FINGER BED DOMAIN-CONTAINING PROTEIN 4"/>
    <property type="match status" value="1"/>
</dbReference>
<dbReference type="PANTHER" id="PTHR46481">
    <property type="entry name" value="ZINC FINGER BED DOMAIN-CONTAINING PROTEIN 4"/>
    <property type="match status" value="1"/>
</dbReference>
<keyword evidence="3" id="KW-1185">Reference proteome</keyword>
<proteinExistence type="predicted"/>
<dbReference type="EMBL" id="JAYKXH010000004">
    <property type="protein sequence ID" value="KAK7172121.1"/>
    <property type="molecule type" value="Genomic_DNA"/>
</dbReference>
<evidence type="ECO:0000313" key="3">
    <source>
        <dbReference type="Proteomes" id="UP001364617"/>
    </source>
</evidence>
<sequence length="275" mass="32041">MDVAIKHMRFVKLCCFAHTLNLAAQSLYSLNSVSQWVAKVRTIVVWMKRCSMAKVVLAEKQQLLQLPRHSLILDVRTRWNSLYLMLERFTEQYPAIQAASLDQRLRKNMDRDRLARLTEEDFRKAEDFLNLMKVFYTSTLCVSSEKSPTCGQILPILKKLEAHLAVKEGDTVFVSNLKKQVWPNLSKRYQNDEIRNFLQVATALDPRFKHKLDDDTIWDQIQRNLIEQSTEEDGGADGDTMQSENEDEQESQSLPANCPGRLHWRSCSLRKRHRT</sequence>
<dbReference type="Proteomes" id="UP001364617">
    <property type="component" value="Unassembled WGS sequence"/>
</dbReference>
<dbReference type="InterPro" id="IPR012337">
    <property type="entry name" value="RNaseH-like_sf"/>
</dbReference>
<evidence type="ECO:0000313" key="2">
    <source>
        <dbReference type="EMBL" id="KAK7172121.1"/>
    </source>
</evidence>
<comment type="caution">
    <text evidence="2">The sequence shown here is derived from an EMBL/GenBank/DDBJ whole genome shotgun (WGS) entry which is preliminary data.</text>
</comment>